<keyword evidence="3" id="KW-1185">Reference proteome</keyword>
<dbReference type="RefSeq" id="XP_062704000.1">
    <property type="nucleotide sequence ID" value="XM_062848016.1"/>
</dbReference>
<dbReference type="Proteomes" id="UP000069940">
    <property type="component" value="Unassembled WGS sequence"/>
</dbReference>
<accession>A0ABM1YEZ9</accession>
<protein>
    <submittedName>
        <fullName evidence="2">Uncharacterized protein</fullName>
    </submittedName>
</protein>
<evidence type="ECO:0000313" key="3">
    <source>
        <dbReference type="Proteomes" id="UP000069940"/>
    </source>
</evidence>
<feature type="region of interest" description="Disordered" evidence="1">
    <location>
        <begin position="177"/>
        <end position="247"/>
    </location>
</feature>
<evidence type="ECO:0000313" key="2">
    <source>
        <dbReference type="EnsemblMetazoa" id="AALFPA23_008568.P11582"/>
    </source>
</evidence>
<reference evidence="3" key="1">
    <citation type="journal article" date="2015" name="Proc. Natl. Acad. Sci. U.S.A.">
        <title>Genome sequence of the Asian Tiger mosquito, Aedes albopictus, reveals insights into its biology, genetics, and evolution.</title>
        <authorList>
            <person name="Chen X.G."/>
            <person name="Jiang X."/>
            <person name="Gu J."/>
            <person name="Xu M."/>
            <person name="Wu Y."/>
            <person name="Deng Y."/>
            <person name="Zhang C."/>
            <person name="Bonizzoni M."/>
            <person name="Dermauw W."/>
            <person name="Vontas J."/>
            <person name="Armbruster P."/>
            <person name="Huang X."/>
            <person name="Yang Y."/>
            <person name="Zhang H."/>
            <person name="He W."/>
            <person name="Peng H."/>
            <person name="Liu Y."/>
            <person name="Wu K."/>
            <person name="Chen J."/>
            <person name="Lirakis M."/>
            <person name="Topalis P."/>
            <person name="Van Leeuwen T."/>
            <person name="Hall A.B."/>
            <person name="Jiang X."/>
            <person name="Thorpe C."/>
            <person name="Mueller R.L."/>
            <person name="Sun C."/>
            <person name="Waterhouse R.M."/>
            <person name="Yan G."/>
            <person name="Tu Z.J."/>
            <person name="Fang X."/>
            <person name="James A.A."/>
        </authorList>
    </citation>
    <scope>NUCLEOTIDE SEQUENCE [LARGE SCALE GENOMIC DNA]</scope>
    <source>
        <strain evidence="3">Foshan</strain>
    </source>
</reference>
<dbReference type="EnsemblMetazoa" id="AALFPA23_008568.R11582">
    <property type="protein sequence ID" value="AALFPA23_008568.P11582"/>
    <property type="gene ID" value="AALFPA23_008568"/>
</dbReference>
<feature type="compositionally biased region" description="Polar residues" evidence="1">
    <location>
        <begin position="50"/>
        <end position="64"/>
    </location>
</feature>
<proteinExistence type="predicted"/>
<sequence>MDNESEYYLVLQQRTRNPLPSNALSNASIYDQLYNLQVVPCMSSKATFIETSDSPRARPSTPTLTRDVPSSLDEPLAAVGVDCPTPRATTLLPNVVVRNTPILNKSNKLPSSPQTSPLTKGTDLPDSPSARPSTPTLTRDVPGSLDEPLAAVGVDCPSSRAIPQPPIAVVCNPLHRSSQMPSKATNFELSDSPRARPSTPTLTRDVPGSLDEPLAAVGVECPPPRTPINGTSHASPRWKSKRSRKFS</sequence>
<feature type="region of interest" description="Disordered" evidence="1">
    <location>
        <begin position="103"/>
        <end position="150"/>
    </location>
</feature>
<reference evidence="2" key="2">
    <citation type="submission" date="2025-05" db="UniProtKB">
        <authorList>
            <consortium name="EnsemblMetazoa"/>
        </authorList>
    </citation>
    <scope>IDENTIFICATION</scope>
    <source>
        <strain evidence="2">Foshan</strain>
    </source>
</reference>
<dbReference type="GeneID" id="134286404"/>
<feature type="compositionally biased region" description="Basic residues" evidence="1">
    <location>
        <begin position="236"/>
        <end position="247"/>
    </location>
</feature>
<evidence type="ECO:0000256" key="1">
    <source>
        <dbReference type="SAM" id="MobiDB-lite"/>
    </source>
</evidence>
<feature type="compositionally biased region" description="Polar residues" evidence="1">
    <location>
        <begin position="177"/>
        <end position="189"/>
    </location>
</feature>
<feature type="compositionally biased region" description="Polar residues" evidence="1">
    <location>
        <begin position="103"/>
        <end position="119"/>
    </location>
</feature>
<feature type="region of interest" description="Disordered" evidence="1">
    <location>
        <begin position="50"/>
        <end position="70"/>
    </location>
</feature>
<name>A0ABM1YEZ9_AEDAL</name>
<organism evidence="2 3">
    <name type="scientific">Aedes albopictus</name>
    <name type="common">Asian tiger mosquito</name>
    <name type="synonym">Stegomyia albopicta</name>
    <dbReference type="NCBI Taxonomy" id="7160"/>
    <lineage>
        <taxon>Eukaryota</taxon>
        <taxon>Metazoa</taxon>
        <taxon>Ecdysozoa</taxon>
        <taxon>Arthropoda</taxon>
        <taxon>Hexapoda</taxon>
        <taxon>Insecta</taxon>
        <taxon>Pterygota</taxon>
        <taxon>Neoptera</taxon>
        <taxon>Endopterygota</taxon>
        <taxon>Diptera</taxon>
        <taxon>Nematocera</taxon>
        <taxon>Culicoidea</taxon>
        <taxon>Culicidae</taxon>
        <taxon>Culicinae</taxon>
        <taxon>Aedini</taxon>
        <taxon>Aedes</taxon>
        <taxon>Stegomyia</taxon>
    </lineage>
</organism>